<reference evidence="1 2" key="1">
    <citation type="submission" date="2016-04" db="EMBL/GenBank/DDBJ databases">
        <title>Draft genome sequence of Aeribacillus pallidus 8m3 from petroleum reservoir.</title>
        <authorList>
            <person name="Poltaraus A.B."/>
            <person name="Nazina T.N."/>
            <person name="Tourova T.P."/>
            <person name="Malakho S.M."/>
            <person name="Korshunova A.V."/>
            <person name="Sokolova D.S."/>
        </authorList>
    </citation>
    <scope>NUCLEOTIDE SEQUENCE [LARGE SCALE GENOMIC DNA]</scope>
    <source>
        <strain evidence="1 2">8m3</strain>
    </source>
</reference>
<dbReference type="EMBL" id="LWBR01000012">
    <property type="protein sequence ID" value="KZN97263.1"/>
    <property type="molecule type" value="Genomic_DNA"/>
</dbReference>
<accession>A0A165YMZ3</accession>
<dbReference type="GO" id="GO:1900192">
    <property type="term" value="P:positive regulation of single-species biofilm formation"/>
    <property type="evidence" value="ECO:0007669"/>
    <property type="project" value="InterPro"/>
</dbReference>
<dbReference type="Proteomes" id="UP000076476">
    <property type="component" value="Unassembled WGS sequence"/>
</dbReference>
<dbReference type="AlphaFoldDB" id="A0A163ZQU7"/>
<proteinExistence type="predicted"/>
<evidence type="ECO:0000313" key="1">
    <source>
        <dbReference type="EMBL" id="KZN97263.1"/>
    </source>
</evidence>
<dbReference type="OrthoDB" id="2927104at2"/>
<keyword evidence="2" id="KW-1185">Reference proteome</keyword>
<comment type="caution">
    <text evidence="1">The sequence shown here is derived from an EMBL/GenBank/DDBJ whole genome shotgun (WGS) entry which is preliminary data.</text>
</comment>
<evidence type="ECO:0000313" key="2">
    <source>
        <dbReference type="Proteomes" id="UP000076476"/>
    </source>
</evidence>
<dbReference type="RefSeq" id="WP_063387066.1">
    <property type="nucleotide sequence ID" value="NZ_LVHY01000098.1"/>
</dbReference>
<dbReference type="Pfam" id="PF08181">
    <property type="entry name" value="DegQ"/>
    <property type="match status" value="1"/>
</dbReference>
<dbReference type="InterPro" id="IPR012554">
    <property type="entry name" value="DegQ"/>
</dbReference>
<name>A0A163ZQU7_9BACI</name>
<sequence>MNHQEIEKINKIFLMLERELDETKKALDNINKSIDKYDKYQYTKIV</sequence>
<accession>A0A163ZQU7</accession>
<organism evidence="1 2">
    <name type="scientific">Aeribacillus pallidus</name>
    <dbReference type="NCBI Taxonomy" id="33936"/>
    <lineage>
        <taxon>Bacteria</taxon>
        <taxon>Bacillati</taxon>
        <taxon>Bacillota</taxon>
        <taxon>Bacilli</taxon>
        <taxon>Bacillales</taxon>
        <taxon>Bacillaceae</taxon>
        <taxon>Aeribacillus</taxon>
    </lineage>
</organism>
<dbReference type="GeneID" id="301125204"/>
<protein>
    <submittedName>
        <fullName evidence="1">Degradation enzyme regulation protein DegQ</fullName>
    </submittedName>
</protein>
<gene>
    <name evidence="1" type="ORF">AZI98_04320</name>
</gene>